<dbReference type="PROSITE" id="PS51502">
    <property type="entry name" value="S_R_A_B_BARREL"/>
    <property type="match status" value="1"/>
</dbReference>
<keyword evidence="4" id="KW-1185">Reference proteome</keyword>
<proteinExistence type="predicted"/>
<dbReference type="PATRIC" id="fig|452.5.peg.2999"/>
<dbReference type="STRING" id="452.Lspi_2709"/>
<evidence type="ECO:0000313" key="3">
    <source>
        <dbReference type="EMBL" id="KTD61089.1"/>
    </source>
</evidence>
<dbReference type="Gene3D" id="3.30.70.100">
    <property type="match status" value="1"/>
</dbReference>
<comment type="caution">
    <text evidence="3">The sequence shown here is derived from an EMBL/GenBank/DDBJ whole genome shotgun (WGS) entry which is preliminary data.</text>
</comment>
<comment type="subunit">
    <text evidence="1">Homodimer.</text>
</comment>
<dbReference type="EMBL" id="LNYX01000034">
    <property type="protein sequence ID" value="KTD61089.1"/>
    <property type="molecule type" value="Genomic_DNA"/>
</dbReference>
<protein>
    <submittedName>
        <fullName evidence="3">Stress responsive A/B barrel domain protein</fullName>
    </submittedName>
</protein>
<dbReference type="AlphaFoldDB" id="A0A0W0YW34"/>
<accession>A0A0W0YW34</accession>
<dbReference type="RefSeq" id="WP_058484627.1">
    <property type="nucleotide sequence ID" value="NZ_CAAAII010000012.1"/>
</dbReference>
<evidence type="ECO:0000259" key="2">
    <source>
        <dbReference type="PROSITE" id="PS51502"/>
    </source>
</evidence>
<dbReference type="SMART" id="SM00886">
    <property type="entry name" value="Dabb"/>
    <property type="match status" value="1"/>
</dbReference>
<dbReference type="PANTHER" id="PTHR33178:SF10">
    <property type="entry name" value="STRESS-RESPONSE A_B BARREL DOMAIN-CONTAINING PROTEIN"/>
    <property type="match status" value="1"/>
</dbReference>
<sequence>MLRHIVLMRFKSDISEQELNTAFEKLGDLRVPIPQILSFSYGPCASPENLHQGFLHGFTMDFTNEADRDLYLAHPQHRHVAEQFVIPLLENGSQSIIVFDYVIA</sequence>
<reference evidence="3 4" key="1">
    <citation type="submission" date="2015-11" db="EMBL/GenBank/DDBJ databases">
        <title>Genomic analysis of 38 Legionella species identifies large and diverse effector repertoires.</title>
        <authorList>
            <person name="Burstein D."/>
            <person name="Amaro F."/>
            <person name="Zusman T."/>
            <person name="Lifshitz Z."/>
            <person name="Cohen O."/>
            <person name="Gilbert J.A."/>
            <person name="Pupko T."/>
            <person name="Shuman H.A."/>
            <person name="Segal G."/>
        </authorList>
    </citation>
    <scope>NUCLEOTIDE SEQUENCE [LARGE SCALE GENOMIC DNA]</scope>
    <source>
        <strain evidence="3 4">Mt.St.Helens-9</strain>
    </source>
</reference>
<name>A0A0W0YW34_LEGSP</name>
<dbReference type="InterPro" id="IPR013097">
    <property type="entry name" value="Dabb"/>
</dbReference>
<dbReference type="Pfam" id="PF07876">
    <property type="entry name" value="Dabb"/>
    <property type="match status" value="1"/>
</dbReference>
<feature type="domain" description="Stress-response A/B barrel" evidence="2">
    <location>
        <begin position="2"/>
        <end position="101"/>
    </location>
</feature>
<dbReference type="PANTHER" id="PTHR33178">
    <property type="match status" value="1"/>
</dbReference>
<evidence type="ECO:0000256" key="1">
    <source>
        <dbReference type="ARBA" id="ARBA00011738"/>
    </source>
</evidence>
<organism evidence="3 4">
    <name type="scientific">Legionella spiritensis</name>
    <dbReference type="NCBI Taxonomy" id="452"/>
    <lineage>
        <taxon>Bacteria</taxon>
        <taxon>Pseudomonadati</taxon>
        <taxon>Pseudomonadota</taxon>
        <taxon>Gammaproteobacteria</taxon>
        <taxon>Legionellales</taxon>
        <taxon>Legionellaceae</taxon>
        <taxon>Legionella</taxon>
    </lineage>
</organism>
<dbReference type="InterPro" id="IPR044662">
    <property type="entry name" value="HS1/DABB1-like"/>
</dbReference>
<dbReference type="SUPFAM" id="SSF54909">
    <property type="entry name" value="Dimeric alpha+beta barrel"/>
    <property type="match status" value="1"/>
</dbReference>
<gene>
    <name evidence="3" type="ORF">Lspi_2709</name>
</gene>
<dbReference type="Proteomes" id="UP000054877">
    <property type="component" value="Unassembled WGS sequence"/>
</dbReference>
<dbReference type="InterPro" id="IPR011008">
    <property type="entry name" value="Dimeric_a/b-barrel"/>
</dbReference>
<evidence type="ECO:0000313" key="4">
    <source>
        <dbReference type="Proteomes" id="UP000054877"/>
    </source>
</evidence>